<dbReference type="AlphaFoldDB" id="A0A8J6XSG9"/>
<dbReference type="RefSeq" id="WP_190836709.1">
    <property type="nucleotide sequence ID" value="NZ_CAWPPI010000111.1"/>
</dbReference>
<proteinExistence type="predicted"/>
<dbReference type="InterPro" id="IPR052892">
    <property type="entry name" value="NA-targeting_endonuclease"/>
</dbReference>
<name>A0A8J6XSG9_9CYAN</name>
<comment type="caution">
    <text evidence="2">The sequence shown here is derived from an EMBL/GenBank/DDBJ whole genome shotgun (WGS) entry which is preliminary data.</text>
</comment>
<organism evidence="2 3">
    <name type="scientific">Iningainema tapete BLCC-T55</name>
    <dbReference type="NCBI Taxonomy" id="2748662"/>
    <lineage>
        <taxon>Bacteria</taxon>
        <taxon>Bacillati</taxon>
        <taxon>Cyanobacteriota</taxon>
        <taxon>Cyanophyceae</taxon>
        <taxon>Nostocales</taxon>
        <taxon>Scytonemataceae</taxon>
        <taxon>Iningainema tapete</taxon>
    </lineage>
</organism>
<dbReference type="PANTHER" id="PTHR33877">
    <property type="entry name" value="SLL1193 PROTEIN"/>
    <property type="match status" value="1"/>
</dbReference>
<dbReference type="Pfam" id="PF01844">
    <property type="entry name" value="HNH"/>
    <property type="match status" value="1"/>
</dbReference>
<dbReference type="InterPro" id="IPR002711">
    <property type="entry name" value="HNH"/>
</dbReference>
<protein>
    <submittedName>
        <fullName evidence="2">HNH endonuclease</fullName>
    </submittedName>
</protein>
<dbReference type="InterPro" id="IPR003615">
    <property type="entry name" value="HNH_nuc"/>
</dbReference>
<dbReference type="Proteomes" id="UP000629098">
    <property type="component" value="Unassembled WGS sequence"/>
</dbReference>
<keyword evidence="3" id="KW-1185">Reference proteome</keyword>
<feature type="domain" description="HNH nuclease" evidence="1">
    <location>
        <begin position="7"/>
        <end position="62"/>
    </location>
</feature>
<reference evidence="2" key="1">
    <citation type="submission" date="2020-09" db="EMBL/GenBank/DDBJ databases">
        <title>Iningainema tapete sp. nov. (Scytonemataceae, Cyanobacteria) from greenhouses in central Florida (USA) produces two types of nodularin with biosynthetic potential for microcystin-LR and anabaenopeptins.</title>
        <authorList>
            <person name="Berthold D.E."/>
            <person name="Lefler F.W."/>
            <person name="Huang I.-S."/>
            <person name="Abdulla H."/>
            <person name="Zimba P.V."/>
            <person name="Laughinghouse H.D. IV."/>
        </authorList>
    </citation>
    <scope>NUCLEOTIDE SEQUENCE</scope>
    <source>
        <strain evidence="2">BLCCT55</strain>
    </source>
</reference>
<dbReference type="PANTHER" id="PTHR33877:SF1">
    <property type="entry name" value="TYPE IV METHYL-DIRECTED RESTRICTION ENZYME ECOKMCRA"/>
    <property type="match status" value="1"/>
</dbReference>
<evidence type="ECO:0000313" key="2">
    <source>
        <dbReference type="EMBL" id="MBD2777640.1"/>
    </source>
</evidence>
<keyword evidence="2" id="KW-0540">Nuclease</keyword>
<dbReference type="GO" id="GO:0008270">
    <property type="term" value="F:zinc ion binding"/>
    <property type="evidence" value="ECO:0007669"/>
    <property type="project" value="InterPro"/>
</dbReference>
<sequence length="135" mass="15410">MTYVPAQLRQLVIERAKERCEYCLFPQSAALLTFEMEHIIAEKHRGKTEAENLALACPYCNRAKGTDLASIDPETGKLTPFFNPRTQKWSDHFQLDGAAIVPLTAVGRVTVEILQFNQLERLQERSRLIWAGQYS</sequence>
<dbReference type="Gene3D" id="1.10.30.50">
    <property type="match status" value="1"/>
</dbReference>
<dbReference type="GO" id="GO:0003676">
    <property type="term" value="F:nucleic acid binding"/>
    <property type="evidence" value="ECO:0007669"/>
    <property type="project" value="InterPro"/>
</dbReference>
<evidence type="ECO:0000259" key="1">
    <source>
        <dbReference type="SMART" id="SM00507"/>
    </source>
</evidence>
<dbReference type="EMBL" id="JACXAE010000111">
    <property type="protein sequence ID" value="MBD2777640.1"/>
    <property type="molecule type" value="Genomic_DNA"/>
</dbReference>
<evidence type="ECO:0000313" key="3">
    <source>
        <dbReference type="Proteomes" id="UP000629098"/>
    </source>
</evidence>
<dbReference type="SMART" id="SM00507">
    <property type="entry name" value="HNHc"/>
    <property type="match status" value="1"/>
</dbReference>
<gene>
    <name evidence="2" type="ORF">ICL16_37765</name>
</gene>
<keyword evidence="2" id="KW-0378">Hydrolase</keyword>
<keyword evidence="2" id="KW-0255">Endonuclease</keyword>
<accession>A0A8J6XSG9</accession>
<dbReference type="CDD" id="cd00085">
    <property type="entry name" value="HNHc"/>
    <property type="match status" value="1"/>
</dbReference>
<dbReference type="GO" id="GO:0004519">
    <property type="term" value="F:endonuclease activity"/>
    <property type="evidence" value="ECO:0007669"/>
    <property type="project" value="UniProtKB-KW"/>
</dbReference>